<comment type="caution">
    <text evidence="2">The sequence shown here is derived from an EMBL/GenBank/DDBJ whole genome shotgun (WGS) entry which is preliminary data.</text>
</comment>
<dbReference type="Proteomes" id="UP000265882">
    <property type="component" value="Unassembled WGS sequence"/>
</dbReference>
<dbReference type="Pfam" id="PF06035">
    <property type="entry name" value="Peptidase_C93"/>
    <property type="match status" value="1"/>
</dbReference>
<proteinExistence type="predicted"/>
<feature type="domain" description="Transglutaminase-like" evidence="1">
    <location>
        <begin position="81"/>
        <end position="139"/>
    </location>
</feature>
<name>A0A3A4NCD9_ABYX5</name>
<gene>
    <name evidence="2" type="ORF">C4520_14280</name>
</gene>
<evidence type="ECO:0000313" key="3">
    <source>
        <dbReference type="Proteomes" id="UP000265882"/>
    </source>
</evidence>
<dbReference type="InterPro" id="IPR002931">
    <property type="entry name" value="Transglutaminase-like"/>
</dbReference>
<dbReference type="InterPro" id="IPR010319">
    <property type="entry name" value="Transglutaminase-like_Cys_pept"/>
</dbReference>
<dbReference type="InterPro" id="IPR038765">
    <property type="entry name" value="Papain-like_cys_pep_sf"/>
</dbReference>
<dbReference type="SUPFAM" id="SSF54001">
    <property type="entry name" value="Cysteine proteinases"/>
    <property type="match status" value="1"/>
</dbReference>
<dbReference type="AlphaFoldDB" id="A0A3A4NCD9"/>
<organism evidence="2 3">
    <name type="scientific">Abyssobacteria bacterium (strain SURF_5)</name>
    <dbReference type="NCBI Taxonomy" id="2093360"/>
    <lineage>
        <taxon>Bacteria</taxon>
        <taxon>Pseudomonadati</taxon>
        <taxon>Candidatus Hydrogenedentota</taxon>
        <taxon>Candidatus Abyssobacteria</taxon>
    </lineage>
</organism>
<dbReference type="SMART" id="SM00460">
    <property type="entry name" value="TGc"/>
    <property type="match status" value="1"/>
</dbReference>
<evidence type="ECO:0000259" key="1">
    <source>
        <dbReference type="SMART" id="SM00460"/>
    </source>
</evidence>
<dbReference type="EMBL" id="QZKU01000099">
    <property type="protein sequence ID" value="RJP18597.1"/>
    <property type="molecule type" value="Genomic_DNA"/>
</dbReference>
<evidence type="ECO:0000313" key="2">
    <source>
        <dbReference type="EMBL" id="RJP18597.1"/>
    </source>
</evidence>
<sequence length="215" mass="25354">MIAEIVPGTYDALGKQVSQPRNKRYHVLFAPTLPLGRYLNRPLSVKCSNLDEVHCFLRQCRYVSDLKQFGQRDYWMPPEDFEIKKKGDCEDFALWTWRQLMALGYEARLVLGTRGRYGSGHAWVTFTDDERIFLVEPCLAWLSKKLPRFSVLRYKPELSVTYSGDRLRYFEHQESPYDPAFREALPLICEWIAFTGKYSHKIVARRIRTYISQIK</sequence>
<accession>A0A3A4NCD9</accession>
<protein>
    <recommendedName>
        <fullName evidence="1">Transglutaminase-like domain-containing protein</fullName>
    </recommendedName>
</protein>
<reference evidence="2 3" key="1">
    <citation type="journal article" date="2017" name="ISME J.">
        <title>Energy and carbon metabolisms in a deep terrestrial subsurface fluid microbial community.</title>
        <authorList>
            <person name="Momper L."/>
            <person name="Jungbluth S.P."/>
            <person name="Lee M.D."/>
            <person name="Amend J.P."/>
        </authorList>
    </citation>
    <scope>NUCLEOTIDE SEQUENCE [LARGE SCALE GENOMIC DNA]</scope>
    <source>
        <strain evidence="2">SURF_5</strain>
    </source>
</reference>
<dbReference type="Gene3D" id="3.10.620.30">
    <property type="match status" value="1"/>
</dbReference>